<dbReference type="GO" id="GO:0005886">
    <property type="term" value="C:plasma membrane"/>
    <property type="evidence" value="ECO:0007669"/>
    <property type="project" value="UniProtKB-SubCell"/>
</dbReference>
<evidence type="ECO:0000256" key="7">
    <source>
        <dbReference type="ARBA" id="ARBA00023136"/>
    </source>
</evidence>
<evidence type="ECO:0000256" key="9">
    <source>
        <dbReference type="RuleBase" id="RU010713"/>
    </source>
</evidence>
<keyword evidence="7 9" id="KW-0472">Membrane</keyword>
<accession>A0A1I8FUI5</accession>
<keyword evidence="2 9" id="KW-0813">Transport</keyword>
<dbReference type="PANTHER" id="PTHR11893:SF36">
    <property type="entry name" value="INNEXIN-5"/>
    <property type="match status" value="1"/>
</dbReference>
<evidence type="ECO:0000313" key="11">
    <source>
        <dbReference type="WBParaSite" id="maker-uti_cns_0000018-snap-gene-0.5-mRNA-1"/>
    </source>
</evidence>
<evidence type="ECO:0000256" key="6">
    <source>
        <dbReference type="ARBA" id="ARBA00023065"/>
    </source>
</evidence>
<feature type="transmembrane region" description="Helical" evidence="9">
    <location>
        <begin position="110"/>
        <end position="127"/>
    </location>
</feature>
<feature type="transmembrane region" description="Helical" evidence="9">
    <location>
        <begin position="217"/>
        <end position="238"/>
    </location>
</feature>
<evidence type="ECO:0000256" key="4">
    <source>
        <dbReference type="ARBA" id="ARBA00022692"/>
    </source>
</evidence>
<dbReference type="STRING" id="282301.A0A1I8FUI5"/>
<comment type="similarity">
    <text evidence="9">Belongs to the pannexin family.</text>
</comment>
<comment type="subcellular location">
    <subcellularLocation>
        <location evidence="1 9">Cell membrane</location>
        <topology evidence="1 9">Multi-pass membrane protein</topology>
    </subcellularLocation>
</comment>
<dbReference type="WBParaSite" id="maker-uti_cns_0000018-snap-gene-0.5-mRNA-1">
    <property type="protein sequence ID" value="maker-uti_cns_0000018-snap-gene-0.5-mRNA-1"/>
    <property type="gene ID" value="maker-uti_cns_0000018-snap-gene-0.5"/>
</dbReference>
<dbReference type="GO" id="GO:0034220">
    <property type="term" value="P:monoatomic ion transmembrane transport"/>
    <property type="evidence" value="ECO:0007669"/>
    <property type="project" value="UniProtKB-KW"/>
</dbReference>
<keyword evidence="10" id="KW-1185">Reference proteome</keyword>
<comment type="function">
    <text evidence="9">Structural component of the gap junctions.</text>
</comment>
<organism evidence="10 11">
    <name type="scientific">Macrostomum lignano</name>
    <dbReference type="NCBI Taxonomy" id="282301"/>
    <lineage>
        <taxon>Eukaryota</taxon>
        <taxon>Metazoa</taxon>
        <taxon>Spiralia</taxon>
        <taxon>Lophotrochozoa</taxon>
        <taxon>Platyhelminthes</taxon>
        <taxon>Rhabditophora</taxon>
        <taxon>Macrostomorpha</taxon>
        <taxon>Macrostomida</taxon>
        <taxon>Macrostomidae</taxon>
        <taxon>Macrostomum</taxon>
    </lineage>
</organism>
<keyword evidence="6 9" id="KW-0406">Ion transport</keyword>
<feature type="transmembrane region" description="Helical" evidence="9">
    <location>
        <begin position="39"/>
        <end position="57"/>
    </location>
</feature>
<feature type="transmembrane region" description="Helical" evidence="9">
    <location>
        <begin position="306"/>
        <end position="328"/>
    </location>
</feature>
<dbReference type="InterPro" id="IPR000990">
    <property type="entry name" value="Innexin"/>
</dbReference>
<keyword evidence="4 9" id="KW-0812">Transmembrane</keyword>
<dbReference type="PROSITE" id="PS51013">
    <property type="entry name" value="PANNEXIN"/>
    <property type="match status" value="1"/>
</dbReference>
<dbReference type="GO" id="GO:0005921">
    <property type="term" value="C:gap junction"/>
    <property type="evidence" value="ECO:0007669"/>
    <property type="project" value="UniProtKB-UniRule"/>
</dbReference>
<dbReference type="GO" id="GO:0005243">
    <property type="term" value="F:gap junction channel activity"/>
    <property type="evidence" value="ECO:0007669"/>
    <property type="project" value="TreeGrafter"/>
</dbReference>
<sequence>MGHIAQKAVLLIVANQLAEAFFGFRLLPQDFFDSLSGHVSSAVVLALFAVLVARMYFFNSIDCVVPAEWPDPWEQAAEAYCYMEGAYAVPGANINKTGPAAWEVKVPQTYYYWLPMILMVLAFLLKLPDLLWSFICEQVATQPHQTLQAAAALAEPAANAGEHGDASESESDESSSEDENEHQDEAGRLKRHLGAHLMSKGKSSAVQPVSLSGSRLFLTYLMIKGLRLLAILGCLFYLQYSFELSNPMFGIAGLTRQSKQADGVVETPAFPTLTFCDVPLRQLGGWNKRTLQCILPINLLVNKTALFLWFWLVACGLLLVCSTLLWLVRVALRSRRRSYVKTFARVMLDHLEKRQRRRRRWWKTLGRWAQPSGTSGGTGAAEDQWHRRQKEAQLVRTLADTDRVFLLRLIQDRLGMAAAYIALEAMANHFERVEQLGGAGGRRPRQFFDPERV</sequence>
<protein>
    <recommendedName>
        <fullName evidence="9">Innexin</fullName>
    </recommendedName>
</protein>
<dbReference type="PANTHER" id="PTHR11893">
    <property type="entry name" value="INNEXIN"/>
    <property type="match status" value="1"/>
</dbReference>
<keyword evidence="3" id="KW-1003">Cell membrane</keyword>
<dbReference type="PRINTS" id="PR01262">
    <property type="entry name" value="INNEXIN"/>
</dbReference>
<evidence type="ECO:0000256" key="2">
    <source>
        <dbReference type="ARBA" id="ARBA00022448"/>
    </source>
</evidence>
<evidence type="ECO:0000313" key="10">
    <source>
        <dbReference type="Proteomes" id="UP000095280"/>
    </source>
</evidence>
<name>A0A1I8FUI5_9PLAT</name>
<keyword evidence="5 9" id="KW-1133">Transmembrane helix</keyword>
<evidence type="ECO:0000256" key="1">
    <source>
        <dbReference type="ARBA" id="ARBA00004651"/>
    </source>
</evidence>
<evidence type="ECO:0000256" key="8">
    <source>
        <dbReference type="ARBA" id="ARBA00023303"/>
    </source>
</evidence>
<dbReference type="AlphaFoldDB" id="A0A1I8FUI5"/>
<reference evidence="11" key="1">
    <citation type="submission" date="2016-11" db="UniProtKB">
        <authorList>
            <consortium name="WormBaseParasite"/>
        </authorList>
    </citation>
    <scope>IDENTIFICATION</scope>
</reference>
<evidence type="ECO:0000256" key="3">
    <source>
        <dbReference type="ARBA" id="ARBA00022475"/>
    </source>
</evidence>
<proteinExistence type="inferred from homology"/>
<evidence type="ECO:0000256" key="5">
    <source>
        <dbReference type="ARBA" id="ARBA00022989"/>
    </source>
</evidence>
<keyword evidence="8 9" id="KW-0407">Ion channel</keyword>
<dbReference type="Proteomes" id="UP000095280">
    <property type="component" value="Unplaced"/>
</dbReference>
<gene>
    <name evidence="9" type="primary">inx</name>
</gene>
<dbReference type="Pfam" id="PF00876">
    <property type="entry name" value="Innexin"/>
    <property type="match status" value="1"/>
</dbReference>